<organism evidence="1">
    <name type="scientific">Arundo donax</name>
    <name type="common">Giant reed</name>
    <name type="synonym">Donax arundinaceus</name>
    <dbReference type="NCBI Taxonomy" id="35708"/>
    <lineage>
        <taxon>Eukaryota</taxon>
        <taxon>Viridiplantae</taxon>
        <taxon>Streptophyta</taxon>
        <taxon>Embryophyta</taxon>
        <taxon>Tracheophyta</taxon>
        <taxon>Spermatophyta</taxon>
        <taxon>Magnoliopsida</taxon>
        <taxon>Liliopsida</taxon>
        <taxon>Poales</taxon>
        <taxon>Poaceae</taxon>
        <taxon>PACMAD clade</taxon>
        <taxon>Arundinoideae</taxon>
        <taxon>Arundineae</taxon>
        <taxon>Arundo</taxon>
    </lineage>
</organism>
<sequence>MRYEVHVYILCLSHILNIRSYHTVGYSVVFKFY</sequence>
<name>A0A0A9BU80_ARUDO</name>
<dbReference type="EMBL" id="GBRH01231019">
    <property type="protein sequence ID" value="JAD66876.1"/>
    <property type="molecule type" value="Transcribed_RNA"/>
</dbReference>
<dbReference type="AlphaFoldDB" id="A0A0A9BU80"/>
<protein>
    <submittedName>
        <fullName evidence="1">Uncharacterized protein</fullName>
    </submittedName>
</protein>
<reference evidence="1" key="1">
    <citation type="submission" date="2014-09" db="EMBL/GenBank/DDBJ databases">
        <authorList>
            <person name="Magalhaes I.L.F."/>
            <person name="Oliveira U."/>
            <person name="Santos F.R."/>
            <person name="Vidigal T.H.D.A."/>
            <person name="Brescovit A.D."/>
            <person name="Santos A.J."/>
        </authorList>
    </citation>
    <scope>NUCLEOTIDE SEQUENCE</scope>
    <source>
        <tissue evidence="1">Shoot tissue taken approximately 20 cm above the soil surface</tissue>
    </source>
</reference>
<proteinExistence type="predicted"/>
<evidence type="ECO:0000313" key="1">
    <source>
        <dbReference type="EMBL" id="JAD66876.1"/>
    </source>
</evidence>
<accession>A0A0A9BU80</accession>
<reference evidence="1" key="2">
    <citation type="journal article" date="2015" name="Data Brief">
        <title>Shoot transcriptome of the giant reed, Arundo donax.</title>
        <authorList>
            <person name="Barrero R.A."/>
            <person name="Guerrero F.D."/>
            <person name="Moolhuijzen P."/>
            <person name="Goolsby J.A."/>
            <person name="Tidwell J."/>
            <person name="Bellgard S.E."/>
            <person name="Bellgard M.I."/>
        </authorList>
    </citation>
    <scope>NUCLEOTIDE SEQUENCE</scope>
    <source>
        <tissue evidence="1">Shoot tissue taken approximately 20 cm above the soil surface</tissue>
    </source>
</reference>